<gene>
    <name evidence="2" type="ORF">DUNSADRAFT_17464</name>
</gene>
<evidence type="ECO:0000313" key="2">
    <source>
        <dbReference type="EMBL" id="KAF5828545.1"/>
    </source>
</evidence>
<accession>A0ABQ7G1V1</accession>
<dbReference type="EMBL" id="MU070288">
    <property type="protein sequence ID" value="KAF5828545.1"/>
    <property type="molecule type" value="Genomic_DNA"/>
</dbReference>
<protein>
    <recommendedName>
        <fullName evidence="4">Encoded protein</fullName>
    </recommendedName>
</protein>
<evidence type="ECO:0000256" key="1">
    <source>
        <dbReference type="SAM" id="MobiDB-lite"/>
    </source>
</evidence>
<sequence length="75" mass="8027">AAGTGVGGSRPTPLEQLYLGPGTEERPLTRRSRHRVSFSEGVSQPEKASPPRGPHPLGSRKLSALVQDILQEQSL</sequence>
<evidence type="ECO:0008006" key="4">
    <source>
        <dbReference type="Google" id="ProtNLM"/>
    </source>
</evidence>
<dbReference type="Proteomes" id="UP000815325">
    <property type="component" value="Unassembled WGS sequence"/>
</dbReference>
<feature type="non-terminal residue" evidence="2">
    <location>
        <position position="75"/>
    </location>
</feature>
<comment type="caution">
    <text evidence="2">The sequence shown here is derived from an EMBL/GenBank/DDBJ whole genome shotgun (WGS) entry which is preliminary data.</text>
</comment>
<feature type="region of interest" description="Disordered" evidence="1">
    <location>
        <begin position="1"/>
        <end position="60"/>
    </location>
</feature>
<organism evidence="2 3">
    <name type="scientific">Dunaliella salina</name>
    <name type="common">Green alga</name>
    <name type="synonym">Protococcus salinus</name>
    <dbReference type="NCBI Taxonomy" id="3046"/>
    <lineage>
        <taxon>Eukaryota</taxon>
        <taxon>Viridiplantae</taxon>
        <taxon>Chlorophyta</taxon>
        <taxon>core chlorophytes</taxon>
        <taxon>Chlorophyceae</taxon>
        <taxon>CS clade</taxon>
        <taxon>Chlamydomonadales</taxon>
        <taxon>Dunaliellaceae</taxon>
        <taxon>Dunaliella</taxon>
    </lineage>
</organism>
<evidence type="ECO:0000313" key="3">
    <source>
        <dbReference type="Proteomes" id="UP000815325"/>
    </source>
</evidence>
<feature type="non-terminal residue" evidence="2">
    <location>
        <position position="1"/>
    </location>
</feature>
<name>A0ABQ7G1V1_DUNSA</name>
<reference evidence="2" key="1">
    <citation type="submission" date="2017-08" db="EMBL/GenBank/DDBJ databases">
        <authorList>
            <person name="Polle J.E."/>
            <person name="Barry K."/>
            <person name="Cushman J."/>
            <person name="Schmutz J."/>
            <person name="Tran D."/>
            <person name="Hathwaick L.T."/>
            <person name="Yim W.C."/>
            <person name="Jenkins J."/>
            <person name="Mckie-Krisberg Z.M."/>
            <person name="Prochnik S."/>
            <person name="Lindquist E."/>
            <person name="Dockter R.B."/>
            <person name="Adam C."/>
            <person name="Molina H."/>
            <person name="Bunkerborg J."/>
            <person name="Jin E."/>
            <person name="Buchheim M."/>
            <person name="Magnuson J."/>
        </authorList>
    </citation>
    <scope>NUCLEOTIDE SEQUENCE</scope>
    <source>
        <strain evidence="2">CCAP 19/18</strain>
    </source>
</reference>
<proteinExistence type="predicted"/>
<keyword evidence="3" id="KW-1185">Reference proteome</keyword>